<dbReference type="PANTHER" id="PTHR42964:SF1">
    <property type="entry name" value="POLYKETIDE BIOSYNTHESIS ENOYL-COA HYDRATASE PKSH-RELATED"/>
    <property type="match status" value="1"/>
</dbReference>
<dbReference type="Pfam" id="PF00378">
    <property type="entry name" value="ECH_1"/>
    <property type="match status" value="1"/>
</dbReference>
<comment type="caution">
    <text evidence="2">The sequence shown here is derived from an EMBL/GenBank/DDBJ whole genome shotgun (WGS) entry which is preliminary data.</text>
</comment>
<dbReference type="CDD" id="cd06558">
    <property type="entry name" value="crotonase-like"/>
    <property type="match status" value="1"/>
</dbReference>
<comment type="similarity">
    <text evidence="1">Belongs to the enoyl-CoA hydratase/isomerase family.</text>
</comment>
<evidence type="ECO:0000256" key="1">
    <source>
        <dbReference type="ARBA" id="ARBA00005254"/>
    </source>
</evidence>
<proteinExistence type="inferred from homology"/>
<name>A0A1F6UYB1_9PROT</name>
<sequence>MTTSLPHCQTLQLDLKGPHLHVTLNRPESRNALTEEMVRELLAVIDAITDDRDVRSVVLRGAGGTFCSGGDIKGFQTSFSAPAPAGGERDPIAANNRRFGEFMTRMNSLPQTVVAVVEGSAFGGGLGLVCVSDVAICHADTRFAISETGLGIPPAQIAPFIAQRIGLTQARRLALTGERFDGREAGRLGLVHFVCDDTAALEQRLAQVLENIGRCAPGANAATKAILLASTEQPLAQVLDDAAQAFADALRGPEGGEGVNAYLEKRRPAWRQD</sequence>
<dbReference type="GO" id="GO:0008300">
    <property type="term" value="P:isoprenoid catabolic process"/>
    <property type="evidence" value="ECO:0007669"/>
    <property type="project" value="TreeGrafter"/>
</dbReference>
<dbReference type="InterPro" id="IPR029045">
    <property type="entry name" value="ClpP/crotonase-like_dom_sf"/>
</dbReference>
<dbReference type="InterPro" id="IPR001753">
    <property type="entry name" value="Enoyl-CoA_hydra/iso"/>
</dbReference>
<protein>
    <submittedName>
        <fullName evidence="2">Enoyl-CoA hydratase</fullName>
    </submittedName>
</protein>
<gene>
    <name evidence="2" type="ORF">A2W18_04800</name>
</gene>
<accession>A0A1F6UYB1</accession>
<dbReference type="AlphaFoldDB" id="A0A1F6UYB1"/>
<reference evidence="2 3" key="1">
    <citation type="journal article" date="2016" name="Nat. Commun.">
        <title>Thousands of microbial genomes shed light on interconnected biogeochemical processes in an aquifer system.</title>
        <authorList>
            <person name="Anantharaman K."/>
            <person name="Brown C.T."/>
            <person name="Hug L.A."/>
            <person name="Sharon I."/>
            <person name="Castelle C.J."/>
            <person name="Probst A.J."/>
            <person name="Thomas B.C."/>
            <person name="Singh A."/>
            <person name="Wilkins M.J."/>
            <person name="Karaoz U."/>
            <person name="Brodie E.L."/>
            <person name="Williams K.H."/>
            <person name="Hubbard S.S."/>
            <person name="Banfield J.F."/>
        </authorList>
    </citation>
    <scope>NUCLEOTIDE SEQUENCE [LARGE SCALE GENOMIC DNA]</scope>
</reference>
<evidence type="ECO:0000313" key="3">
    <source>
        <dbReference type="Proteomes" id="UP000179076"/>
    </source>
</evidence>
<dbReference type="SUPFAM" id="SSF52096">
    <property type="entry name" value="ClpP/crotonase"/>
    <property type="match status" value="1"/>
</dbReference>
<organism evidence="2 3">
    <name type="scientific">Candidatus Muproteobacteria bacterium RBG_16_60_9</name>
    <dbReference type="NCBI Taxonomy" id="1817755"/>
    <lineage>
        <taxon>Bacteria</taxon>
        <taxon>Pseudomonadati</taxon>
        <taxon>Pseudomonadota</taxon>
        <taxon>Candidatus Muproteobacteria</taxon>
    </lineage>
</organism>
<dbReference type="GO" id="GO:0003824">
    <property type="term" value="F:catalytic activity"/>
    <property type="evidence" value="ECO:0007669"/>
    <property type="project" value="UniProtKB-ARBA"/>
</dbReference>
<dbReference type="InterPro" id="IPR051683">
    <property type="entry name" value="Enoyl-CoA_Hydratase/Isomerase"/>
</dbReference>
<dbReference type="EMBL" id="MFSP01000177">
    <property type="protein sequence ID" value="OGI62401.1"/>
    <property type="molecule type" value="Genomic_DNA"/>
</dbReference>
<dbReference type="Gene3D" id="3.90.226.10">
    <property type="entry name" value="2-enoyl-CoA Hydratase, Chain A, domain 1"/>
    <property type="match status" value="1"/>
</dbReference>
<dbReference type="InterPro" id="IPR014748">
    <property type="entry name" value="Enoyl-CoA_hydra_C"/>
</dbReference>
<dbReference type="Proteomes" id="UP000179076">
    <property type="component" value="Unassembled WGS sequence"/>
</dbReference>
<dbReference type="Gene3D" id="1.10.12.10">
    <property type="entry name" value="Lyase 2-enoyl-coa Hydratase, Chain A, domain 2"/>
    <property type="match status" value="1"/>
</dbReference>
<evidence type="ECO:0000313" key="2">
    <source>
        <dbReference type="EMBL" id="OGI62401.1"/>
    </source>
</evidence>
<dbReference type="PANTHER" id="PTHR42964">
    <property type="entry name" value="ENOYL-COA HYDRATASE"/>
    <property type="match status" value="1"/>
</dbReference>